<keyword evidence="2" id="KW-1185">Reference proteome</keyword>
<dbReference type="NCBIfam" id="TIGR03034">
    <property type="entry name" value="YPO3983 family protein"/>
    <property type="match status" value="1"/>
</dbReference>
<evidence type="ECO:0000313" key="1">
    <source>
        <dbReference type="EMBL" id="ORM91878.1"/>
    </source>
</evidence>
<dbReference type="Pfam" id="PF11692">
    <property type="entry name" value="DUF3289"/>
    <property type="match status" value="1"/>
</dbReference>
<dbReference type="RefSeq" id="WP_084871666.1">
    <property type="nucleotide sequence ID" value="NZ_JAGGMY010000001.1"/>
</dbReference>
<dbReference type="STRING" id="55209.HA50_00320"/>
<sequence>MAMATFPQTIYTTQRSFNDYGADDMRYGDMCEKRLKHEFGLIHLSSQVDPYTLTRLTTFHNPQSRFHGVYGGKRGAAVSVQECARILFEEMQVTSLPYACVGPYKHLINKMLRHFQQSTGAPFRDMQLDMAYRERILRDNSDSSSRLAIITGLNTCIDYTNKVLTKQSVDGLGFYIRDSILPKFDSLILDKINGMGITVHDVHSTRIELLNLEIDGNHWRAKVKYLGQDHFGLDVNDIRKKKFNQFQFFRIWFILQRFDRFGFRPFLTNMEAVIDIEGGR</sequence>
<dbReference type="Proteomes" id="UP000193749">
    <property type="component" value="Unassembled WGS sequence"/>
</dbReference>
<evidence type="ECO:0000313" key="2">
    <source>
        <dbReference type="Proteomes" id="UP000193749"/>
    </source>
</evidence>
<reference evidence="1 2" key="1">
    <citation type="journal article" date="2017" name="Antonie Van Leeuwenhoek">
        <title>Phylogenomic resolution of the bacterial genus Pantoea and its relationship with Erwinia and Tatumella.</title>
        <authorList>
            <person name="Palmer M."/>
            <person name="Steenkamp E.T."/>
            <person name="Coetzee M.P."/>
            <person name="Chan W.Y."/>
            <person name="van Zyl E."/>
            <person name="De Maayer P."/>
            <person name="Coutinho T.A."/>
            <person name="Blom J."/>
            <person name="Smits T.H."/>
            <person name="Duffy B."/>
            <person name="Venter S.N."/>
        </authorList>
    </citation>
    <scope>NUCLEOTIDE SEQUENCE [LARGE SCALE GENOMIC DNA]</scope>
    <source>
        <strain evidence="1 2">LMG 2657</strain>
    </source>
</reference>
<gene>
    <name evidence="1" type="ORF">HA50_00320</name>
</gene>
<dbReference type="AlphaFoldDB" id="A0A1X1EPF0"/>
<dbReference type="InterPro" id="IPR017483">
    <property type="entry name" value="CHP03034"/>
</dbReference>
<evidence type="ECO:0008006" key="3">
    <source>
        <dbReference type="Google" id="ProtNLM"/>
    </source>
</evidence>
<name>A0A1X1EPF0_PANCY</name>
<comment type="caution">
    <text evidence="1">The sequence shown here is derived from an EMBL/GenBank/DDBJ whole genome shotgun (WGS) entry which is preliminary data.</text>
</comment>
<protein>
    <recommendedName>
        <fullName evidence="3">DUF3289 domain-containing protein</fullName>
    </recommendedName>
</protein>
<dbReference type="EMBL" id="MLJI01000001">
    <property type="protein sequence ID" value="ORM91878.1"/>
    <property type="molecule type" value="Genomic_DNA"/>
</dbReference>
<dbReference type="OrthoDB" id="612868at2"/>
<accession>A0A1X1EPF0</accession>
<proteinExistence type="predicted"/>
<organism evidence="1 2">
    <name type="scientific">Pantoea cypripedii</name>
    <name type="common">Pectobacterium cypripedii</name>
    <name type="synonym">Erwinia cypripedii</name>
    <dbReference type="NCBI Taxonomy" id="55209"/>
    <lineage>
        <taxon>Bacteria</taxon>
        <taxon>Pseudomonadati</taxon>
        <taxon>Pseudomonadota</taxon>
        <taxon>Gammaproteobacteria</taxon>
        <taxon>Enterobacterales</taxon>
        <taxon>Erwiniaceae</taxon>
        <taxon>Pantoea</taxon>
    </lineage>
</organism>